<dbReference type="EnsemblFungi" id="MAPG_09001T0">
    <property type="protein sequence ID" value="MAPG_09001T0"/>
    <property type="gene ID" value="MAPG_09001"/>
</dbReference>
<proteinExistence type="predicted"/>
<organism evidence="3 4">
    <name type="scientific">Magnaporthiopsis poae (strain ATCC 64411 / 73-15)</name>
    <name type="common">Kentucky bluegrass fungus</name>
    <name type="synonym">Magnaporthe poae</name>
    <dbReference type="NCBI Taxonomy" id="644358"/>
    <lineage>
        <taxon>Eukaryota</taxon>
        <taxon>Fungi</taxon>
        <taxon>Dikarya</taxon>
        <taxon>Ascomycota</taxon>
        <taxon>Pezizomycotina</taxon>
        <taxon>Sordariomycetes</taxon>
        <taxon>Sordariomycetidae</taxon>
        <taxon>Magnaporthales</taxon>
        <taxon>Magnaporthaceae</taxon>
        <taxon>Magnaporthiopsis</taxon>
    </lineage>
</organism>
<protein>
    <submittedName>
        <fullName evidence="2 3">Uncharacterized protein</fullName>
    </submittedName>
</protein>
<dbReference type="VEuPathDB" id="FungiDB:MAPG_09001"/>
<reference evidence="2" key="3">
    <citation type="submission" date="2011-03" db="EMBL/GenBank/DDBJ databases">
        <title>Annotation of Magnaporthe poae ATCC 64411.</title>
        <authorList>
            <person name="Ma L.-J."/>
            <person name="Dead R."/>
            <person name="Young S.K."/>
            <person name="Zeng Q."/>
            <person name="Gargeya S."/>
            <person name="Fitzgerald M."/>
            <person name="Haas B."/>
            <person name="Abouelleil A."/>
            <person name="Alvarado L."/>
            <person name="Arachchi H.M."/>
            <person name="Berlin A."/>
            <person name="Brown A."/>
            <person name="Chapman S.B."/>
            <person name="Chen Z."/>
            <person name="Dunbar C."/>
            <person name="Freedman E."/>
            <person name="Gearin G."/>
            <person name="Gellesch M."/>
            <person name="Goldberg J."/>
            <person name="Griggs A."/>
            <person name="Gujja S."/>
            <person name="Heiman D."/>
            <person name="Howarth C."/>
            <person name="Larson L."/>
            <person name="Lui A."/>
            <person name="MacDonald P.J.P."/>
            <person name="Mehta T."/>
            <person name="Montmayeur A."/>
            <person name="Murphy C."/>
            <person name="Neiman D."/>
            <person name="Pearson M."/>
            <person name="Priest M."/>
            <person name="Roberts A."/>
            <person name="Saif S."/>
            <person name="Shea T."/>
            <person name="Shenoy N."/>
            <person name="Sisk P."/>
            <person name="Stolte C."/>
            <person name="Sykes S."/>
            <person name="Yandava C."/>
            <person name="Wortman J."/>
            <person name="Nusbaum C."/>
            <person name="Birren B."/>
        </authorList>
    </citation>
    <scope>NUCLEOTIDE SEQUENCE</scope>
    <source>
        <strain evidence="2">ATCC 64411</strain>
    </source>
</reference>
<evidence type="ECO:0000256" key="1">
    <source>
        <dbReference type="SAM" id="MobiDB-lite"/>
    </source>
</evidence>
<reference evidence="3" key="5">
    <citation type="submission" date="2015-06" db="UniProtKB">
        <authorList>
            <consortium name="EnsemblFungi"/>
        </authorList>
    </citation>
    <scope>IDENTIFICATION</scope>
    <source>
        <strain evidence="3">ATCC 64411</strain>
    </source>
</reference>
<keyword evidence="4" id="KW-1185">Reference proteome</keyword>
<reference evidence="4" key="2">
    <citation type="submission" date="2010-05" db="EMBL/GenBank/DDBJ databases">
        <title>The genome sequence of Magnaporthe poae strain ATCC 64411.</title>
        <authorList>
            <person name="Ma L.-J."/>
            <person name="Dead R."/>
            <person name="Young S."/>
            <person name="Zeng Q."/>
            <person name="Koehrsen M."/>
            <person name="Alvarado L."/>
            <person name="Berlin A."/>
            <person name="Chapman S.B."/>
            <person name="Chen Z."/>
            <person name="Freedman E."/>
            <person name="Gellesch M."/>
            <person name="Goldberg J."/>
            <person name="Griggs A."/>
            <person name="Gujja S."/>
            <person name="Heilman E.R."/>
            <person name="Heiman D."/>
            <person name="Hepburn T."/>
            <person name="Howarth C."/>
            <person name="Jen D."/>
            <person name="Larson L."/>
            <person name="Mehta T."/>
            <person name="Neiman D."/>
            <person name="Pearson M."/>
            <person name="Roberts A."/>
            <person name="Saif S."/>
            <person name="Shea T."/>
            <person name="Shenoy N."/>
            <person name="Sisk P."/>
            <person name="Stolte C."/>
            <person name="Sykes S."/>
            <person name="Walk T."/>
            <person name="White J."/>
            <person name="Yandava C."/>
            <person name="Haas B."/>
            <person name="Nusbaum C."/>
            <person name="Birren B."/>
        </authorList>
    </citation>
    <scope>NUCLEOTIDE SEQUENCE [LARGE SCALE GENOMIC DNA]</scope>
    <source>
        <strain evidence="4">ATCC 64411 / 73-15</strain>
    </source>
</reference>
<accession>A0A0C4E8T2</accession>
<evidence type="ECO:0000313" key="3">
    <source>
        <dbReference type="EnsemblFungi" id="MAPG_09001T0"/>
    </source>
</evidence>
<evidence type="ECO:0000313" key="4">
    <source>
        <dbReference type="Proteomes" id="UP000011715"/>
    </source>
</evidence>
<sequence>MCWQVFGAMLDTEVERTEGRRRRFSVEERLFKSPISGLSGNPAGRESGRVRAVAKAKSHTPKSVCLLPKHPDISHSSNTSLPRVPSEQFGYVDEGEVERRPFGGSGRQAAGSRVGRWTGPEVHHQAVSPRLSGSRGIMVATWETQGLMASARKTSDSSYEEAWSRHRFRPLDDVTGLHVTALELMLAKMRMQIPDDAQRARGLSVRPQKKRQEMLGGIPELGDRWKVPVKMEMSAAG</sequence>
<evidence type="ECO:0000313" key="2">
    <source>
        <dbReference type="EMBL" id="KLU90034.1"/>
    </source>
</evidence>
<name>A0A0C4E8T2_MAGP6</name>
<gene>
    <name evidence="2" type="ORF">MAPG_09001</name>
</gene>
<dbReference type="AlphaFoldDB" id="A0A0C4E8T2"/>
<feature type="region of interest" description="Disordered" evidence="1">
    <location>
        <begin position="61"/>
        <end position="86"/>
    </location>
</feature>
<reference evidence="3" key="4">
    <citation type="journal article" date="2015" name="G3 (Bethesda)">
        <title>Genome sequences of three phytopathogenic species of the Magnaporthaceae family of fungi.</title>
        <authorList>
            <person name="Okagaki L.H."/>
            <person name="Nunes C.C."/>
            <person name="Sailsbery J."/>
            <person name="Clay B."/>
            <person name="Brown D."/>
            <person name="John T."/>
            <person name="Oh Y."/>
            <person name="Young N."/>
            <person name="Fitzgerald M."/>
            <person name="Haas B.J."/>
            <person name="Zeng Q."/>
            <person name="Young S."/>
            <person name="Adiconis X."/>
            <person name="Fan L."/>
            <person name="Levin J.Z."/>
            <person name="Mitchell T.K."/>
            <person name="Okubara P.A."/>
            <person name="Farman M.L."/>
            <person name="Kohn L.M."/>
            <person name="Birren B."/>
            <person name="Ma L.-J."/>
            <person name="Dean R.A."/>
        </authorList>
    </citation>
    <scope>NUCLEOTIDE SEQUENCE</scope>
    <source>
        <strain evidence="3">ATCC 64411 / 73-15</strain>
    </source>
</reference>
<dbReference type="EMBL" id="ADBL01002203">
    <property type="status" value="NOT_ANNOTATED_CDS"/>
    <property type="molecule type" value="Genomic_DNA"/>
</dbReference>
<dbReference type="Proteomes" id="UP000011715">
    <property type="component" value="Unassembled WGS sequence"/>
</dbReference>
<reference evidence="2" key="1">
    <citation type="submission" date="2010-05" db="EMBL/GenBank/DDBJ databases">
        <title>The Genome Sequence of Magnaporthe poae strain ATCC 64411.</title>
        <authorList>
            <consortium name="The Broad Institute Genome Sequencing Platform"/>
            <consortium name="Broad Institute Genome Sequencing Center for Infectious Disease"/>
            <person name="Ma L.-J."/>
            <person name="Dead R."/>
            <person name="Young S."/>
            <person name="Zeng Q."/>
            <person name="Koehrsen M."/>
            <person name="Alvarado L."/>
            <person name="Berlin A."/>
            <person name="Chapman S.B."/>
            <person name="Chen Z."/>
            <person name="Freedman E."/>
            <person name="Gellesch M."/>
            <person name="Goldberg J."/>
            <person name="Griggs A."/>
            <person name="Gujja S."/>
            <person name="Heilman E.R."/>
            <person name="Heiman D."/>
            <person name="Hepburn T."/>
            <person name="Howarth C."/>
            <person name="Jen D."/>
            <person name="Larson L."/>
            <person name="Mehta T."/>
            <person name="Neiman D."/>
            <person name="Pearson M."/>
            <person name="Roberts A."/>
            <person name="Saif S."/>
            <person name="Shea T."/>
            <person name="Shenoy N."/>
            <person name="Sisk P."/>
            <person name="Stolte C."/>
            <person name="Sykes S."/>
            <person name="Walk T."/>
            <person name="White J."/>
            <person name="Yandava C."/>
            <person name="Haas B."/>
            <person name="Nusbaum C."/>
            <person name="Birren B."/>
        </authorList>
    </citation>
    <scope>NUCLEOTIDE SEQUENCE</scope>
    <source>
        <strain evidence="2">ATCC 64411</strain>
    </source>
</reference>
<dbReference type="EMBL" id="GL876974">
    <property type="protein sequence ID" value="KLU90034.1"/>
    <property type="molecule type" value="Genomic_DNA"/>
</dbReference>
<feature type="region of interest" description="Disordered" evidence="1">
    <location>
        <begin position="97"/>
        <end position="116"/>
    </location>
</feature>